<dbReference type="InterPro" id="IPR000847">
    <property type="entry name" value="LysR_HTH_N"/>
</dbReference>
<dbReference type="InterPro" id="IPR058163">
    <property type="entry name" value="LysR-type_TF_proteobact-type"/>
</dbReference>
<dbReference type="SUPFAM" id="SSF46785">
    <property type="entry name" value="Winged helix' DNA-binding domain"/>
    <property type="match status" value="1"/>
</dbReference>
<proteinExistence type="inferred from homology"/>
<dbReference type="CDD" id="cd08422">
    <property type="entry name" value="PBP2_CrgA_like"/>
    <property type="match status" value="1"/>
</dbReference>
<dbReference type="InterPro" id="IPR036390">
    <property type="entry name" value="WH_DNA-bd_sf"/>
</dbReference>
<evidence type="ECO:0000313" key="6">
    <source>
        <dbReference type="EMBL" id="MFC2969078.1"/>
    </source>
</evidence>
<dbReference type="InterPro" id="IPR036388">
    <property type="entry name" value="WH-like_DNA-bd_sf"/>
</dbReference>
<keyword evidence="3" id="KW-0238">DNA-binding</keyword>
<dbReference type="PANTHER" id="PTHR30537">
    <property type="entry name" value="HTH-TYPE TRANSCRIPTIONAL REGULATOR"/>
    <property type="match status" value="1"/>
</dbReference>
<keyword evidence="4" id="KW-0804">Transcription</keyword>
<dbReference type="Pfam" id="PF03466">
    <property type="entry name" value="LysR_substrate"/>
    <property type="match status" value="1"/>
</dbReference>
<comment type="caution">
    <text evidence="6">The sequence shown here is derived from an EMBL/GenBank/DDBJ whole genome shotgun (WGS) entry which is preliminary data.</text>
</comment>
<comment type="similarity">
    <text evidence="1">Belongs to the LysR transcriptional regulatory family.</text>
</comment>
<reference evidence="7" key="1">
    <citation type="journal article" date="2019" name="Int. J. Syst. Evol. Microbiol.">
        <title>The Global Catalogue of Microorganisms (GCM) 10K type strain sequencing project: providing services to taxonomists for standard genome sequencing and annotation.</title>
        <authorList>
            <consortium name="The Broad Institute Genomics Platform"/>
            <consortium name="The Broad Institute Genome Sequencing Center for Infectious Disease"/>
            <person name="Wu L."/>
            <person name="Ma J."/>
        </authorList>
    </citation>
    <scope>NUCLEOTIDE SEQUENCE [LARGE SCALE GENOMIC DNA]</scope>
    <source>
        <strain evidence="7">KCTC 62192</strain>
    </source>
</reference>
<name>A0ABV7AJF2_9RHOB</name>
<feature type="domain" description="HTH lysR-type" evidence="5">
    <location>
        <begin position="1"/>
        <end position="59"/>
    </location>
</feature>
<evidence type="ECO:0000256" key="4">
    <source>
        <dbReference type="ARBA" id="ARBA00023163"/>
    </source>
</evidence>
<protein>
    <submittedName>
        <fullName evidence="6">LysR family transcriptional regulator</fullName>
    </submittedName>
</protein>
<keyword evidence="2" id="KW-0805">Transcription regulation</keyword>
<dbReference type="SUPFAM" id="SSF53850">
    <property type="entry name" value="Periplasmic binding protein-like II"/>
    <property type="match status" value="1"/>
</dbReference>
<dbReference type="RefSeq" id="WP_377833785.1">
    <property type="nucleotide sequence ID" value="NZ_JBHRSK010000010.1"/>
</dbReference>
<sequence>MDRLSCDRMFVTVVELGSFSAAAARLGTSSGQASKLVARLEERLGVQLLVRSTRALALTEAGRDYHARIRPILDSLDELDASLKSTAATPHGRIRLSVPVTFGTLVLAPVLAQFAGRYPGIELDVVFSDRLVGLIDGNFDLALRIAAPRDSTLVARKLCPIDIVTVAAPGYLADHPAPGTPAELAGHACILDSNFPEPRRWSFAGGETVSVSGRLCFSNAEAAIAAARAGLGIARSPAFVAAEALRAGELVKLLAAREPEPPPLSAVYPASRHLPARVRLLIDHLAAHFRQGPLRGG</sequence>
<evidence type="ECO:0000259" key="5">
    <source>
        <dbReference type="PROSITE" id="PS50931"/>
    </source>
</evidence>
<evidence type="ECO:0000313" key="7">
    <source>
        <dbReference type="Proteomes" id="UP001595443"/>
    </source>
</evidence>
<dbReference type="PANTHER" id="PTHR30537:SF5">
    <property type="entry name" value="HTH-TYPE TRANSCRIPTIONAL ACTIVATOR TTDR-RELATED"/>
    <property type="match status" value="1"/>
</dbReference>
<dbReference type="InterPro" id="IPR005119">
    <property type="entry name" value="LysR_subst-bd"/>
</dbReference>
<organism evidence="6 7">
    <name type="scientific">Acidimangrovimonas pyrenivorans</name>
    <dbReference type="NCBI Taxonomy" id="2030798"/>
    <lineage>
        <taxon>Bacteria</taxon>
        <taxon>Pseudomonadati</taxon>
        <taxon>Pseudomonadota</taxon>
        <taxon>Alphaproteobacteria</taxon>
        <taxon>Rhodobacterales</taxon>
        <taxon>Paracoccaceae</taxon>
        <taxon>Acidimangrovimonas</taxon>
    </lineage>
</organism>
<dbReference type="EMBL" id="JBHRSK010000010">
    <property type="protein sequence ID" value="MFC2969078.1"/>
    <property type="molecule type" value="Genomic_DNA"/>
</dbReference>
<dbReference type="Gene3D" id="3.40.190.290">
    <property type="match status" value="1"/>
</dbReference>
<evidence type="ECO:0000256" key="3">
    <source>
        <dbReference type="ARBA" id="ARBA00023125"/>
    </source>
</evidence>
<gene>
    <name evidence="6" type="ORF">ACFOES_13310</name>
</gene>
<evidence type="ECO:0000256" key="1">
    <source>
        <dbReference type="ARBA" id="ARBA00009437"/>
    </source>
</evidence>
<dbReference type="Pfam" id="PF00126">
    <property type="entry name" value="HTH_1"/>
    <property type="match status" value="1"/>
</dbReference>
<keyword evidence="7" id="KW-1185">Reference proteome</keyword>
<dbReference type="Proteomes" id="UP001595443">
    <property type="component" value="Unassembled WGS sequence"/>
</dbReference>
<evidence type="ECO:0000256" key="2">
    <source>
        <dbReference type="ARBA" id="ARBA00023015"/>
    </source>
</evidence>
<dbReference type="Gene3D" id="1.10.10.10">
    <property type="entry name" value="Winged helix-like DNA-binding domain superfamily/Winged helix DNA-binding domain"/>
    <property type="match status" value="1"/>
</dbReference>
<dbReference type="PROSITE" id="PS50931">
    <property type="entry name" value="HTH_LYSR"/>
    <property type="match status" value="1"/>
</dbReference>
<accession>A0ABV7AJF2</accession>